<dbReference type="AlphaFoldDB" id="A0A5S3PSG5"/>
<organism evidence="2 3">
    <name type="scientific">Maribacter algarum</name>
    <name type="common">ex Zhang et al. 2020</name>
    <dbReference type="NCBI Taxonomy" id="2578118"/>
    <lineage>
        <taxon>Bacteria</taxon>
        <taxon>Pseudomonadati</taxon>
        <taxon>Bacteroidota</taxon>
        <taxon>Flavobacteriia</taxon>
        <taxon>Flavobacteriales</taxon>
        <taxon>Flavobacteriaceae</taxon>
        <taxon>Maribacter</taxon>
    </lineage>
</organism>
<keyword evidence="3" id="KW-1185">Reference proteome</keyword>
<dbReference type="RefSeq" id="WP_138655815.1">
    <property type="nucleotide sequence ID" value="NZ_VATY01000001.1"/>
</dbReference>
<dbReference type="Gene3D" id="2.40.300.10">
    <property type="entry name" value="Head decoration protein D"/>
    <property type="match status" value="1"/>
</dbReference>
<dbReference type="OrthoDB" id="9765957at2"/>
<sequence length="733" mass="80086">MVRIISIITFFFCVTLGLAQTDGMSYQAVVIGPAISEIPGVDLSDNVLQNANITVQFTISDETETIEYQEVHETMTDAEGMFHLMIGKGNPLSGVYTEILWYGEPKNLKVEIDIGEGMVDFEEKPILFTPHAYHRDVLATGDMSVDGATNFQNDFELDGTLLLNNSLEVANEAATKFTGTLELDGDASLNNDVLVANGSRTELSGTLQVDGATNLNEALTVANTSATDLGGNLNVNESVLIDNTLQVNGSAILDSVRTHTLAIQSNQDEFIAVMENLNGEDGDGLVIKLGKTHGAWNGSDYLNLDNPVTTLLDGPTGQVRSWLDGGTFEIQDLMNVVPAELIAESMISLTNLLIDNLNREVLHLPITSAQIQSPRVNLLDPITFFPGLSGCTPQACFRICFFGGCSSWCVPPWRVCADVPSLSIPEIYIPEITFVPADTELVPAIPFIPSVTGDSIAFPVFRANSVVNSLTEENQYMTFEDKDGRQTGAIKAQSVVDFRNNTLLDNLYVLNVTASFIGIDKLDAFVSGVVEISNLIDEYNHIGVEYSSGNGDYAEWLEREDITEYLTAGDIVAVRAGRISKNLEGAEQLMVVSHKPIVMGNAPQERNAYLGNTVAFIGQVPAKVVGPVRSGDYIVADTVIKGYGKAVHPENMRTQDYQLAVGRSWENRPKEGPKMVNTVVGLQNGDWMRSTKKLKKQQQQLDKQVDELEKLLDEIAVKIELQTQKRSNYVKGK</sequence>
<comment type="caution">
    <text evidence="2">The sequence shown here is derived from an EMBL/GenBank/DDBJ whole genome shotgun (WGS) entry which is preliminary data.</text>
</comment>
<evidence type="ECO:0000313" key="2">
    <source>
        <dbReference type="EMBL" id="TMM57883.1"/>
    </source>
</evidence>
<dbReference type="Proteomes" id="UP000310314">
    <property type="component" value="Unassembled WGS sequence"/>
</dbReference>
<dbReference type="EMBL" id="VATY01000001">
    <property type="protein sequence ID" value="TMM57883.1"/>
    <property type="molecule type" value="Genomic_DNA"/>
</dbReference>
<evidence type="ECO:0000256" key="1">
    <source>
        <dbReference type="SAM" id="Coils"/>
    </source>
</evidence>
<keyword evidence="1" id="KW-0175">Coiled coil</keyword>
<gene>
    <name evidence="2" type="ORF">FEE95_00170</name>
</gene>
<evidence type="ECO:0000313" key="3">
    <source>
        <dbReference type="Proteomes" id="UP000310314"/>
    </source>
</evidence>
<proteinExistence type="predicted"/>
<accession>A0A5S3PSG5</accession>
<protein>
    <submittedName>
        <fullName evidence="2">Uncharacterized protein</fullName>
    </submittedName>
</protein>
<name>A0A5S3PSG5_9FLAO</name>
<reference evidence="2 3" key="1">
    <citation type="submission" date="2019-05" db="EMBL/GenBank/DDBJ databases">
        <authorList>
            <person name="Zhang J.-Y."/>
            <person name="Feg X."/>
            <person name="Du Z.-J."/>
        </authorList>
    </citation>
    <scope>NUCLEOTIDE SEQUENCE [LARGE SCALE GENOMIC DNA]</scope>
    <source>
        <strain evidence="2 3">RZ26</strain>
    </source>
</reference>
<feature type="coiled-coil region" evidence="1">
    <location>
        <begin position="691"/>
        <end position="725"/>
    </location>
</feature>